<feature type="non-terminal residue" evidence="1">
    <location>
        <position position="1"/>
    </location>
</feature>
<sequence length="75" mass="9180">MRPFTIVYGLRKPRPEQIKLRSCMDFYRSFINKSNRRILFFYKDESRQERARSQSADPVKYISKKNGIEWFHADM</sequence>
<dbReference type="AlphaFoldDB" id="A0A820H4P5"/>
<keyword evidence="2" id="KW-1185">Reference proteome</keyword>
<gene>
    <name evidence="1" type="ORF">UJA718_LOCUS11949</name>
</gene>
<dbReference type="EMBL" id="CAJOBP010001510">
    <property type="protein sequence ID" value="CAF4289969.1"/>
    <property type="molecule type" value="Genomic_DNA"/>
</dbReference>
<dbReference type="Proteomes" id="UP000663873">
    <property type="component" value="Unassembled WGS sequence"/>
</dbReference>
<evidence type="ECO:0000313" key="1">
    <source>
        <dbReference type="EMBL" id="CAF4289969.1"/>
    </source>
</evidence>
<accession>A0A820H4P5</accession>
<name>A0A820H4P5_9BILA</name>
<comment type="caution">
    <text evidence="1">The sequence shown here is derived from an EMBL/GenBank/DDBJ whole genome shotgun (WGS) entry which is preliminary data.</text>
</comment>
<reference evidence="1" key="1">
    <citation type="submission" date="2021-02" db="EMBL/GenBank/DDBJ databases">
        <authorList>
            <person name="Nowell W R."/>
        </authorList>
    </citation>
    <scope>NUCLEOTIDE SEQUENCE</scope>
</reference>
<proteinExistence type="predicted"/>
<protein>
    <submittedName>
        <fullName evidence="1">Uncharacterized protein</fullName>
    </submittedName>
</protein>
<evidence type="ECO:0000313" key="2">
    <source>
        <dbReference type="Proteomes" id="UP000663873"/>
    </source>
</evidence>
<organism evidence="1 2">
    <name type="scientific">Rotaria socialis</name>
    <dbReference type="NCBI Taxonomy" id="392032"/>
    <lineage>
        <taxon>Eukaryota</taxon>
        <taxon>Metazoa</taxon>
        <taxon>Spiralia</taxon>
        <taxon>Gnathifera</taxon>
        <taxon>Rotifera</taxon>
        <taxon>Eurotatoria</taxon>
        <taxon>Bdelloidea</taxon>
        <taxon>Philodinida</taxon>
        <taxon>Philodinidae</taxon>
        <taxon>Rotaria</taxon>
    </lineage>
</organism>